<comment type="caution">
    <text evidence="4">The sequence shown here is derived from an EMBL/GenBank/DDBJ whole genome shotgun (WGS) entry which is preliminary data.</text>
</comment>
<name>A0A3R8LIV9_9LACO</name>
<keyword evidence="5" id="KW-1185">Reference proteome</keyword>
<evidence type="ECO:0000313" key="5">
    <source>
        <dbReference type="Proteomes" id="UP000283633"/>
    </source>
</evidence>
<organism evidence="4 5">
    <name type="scientific">Lactiplantibacillus garii</name>
    <dbReference type="NCBI Taxonomy" id="2306423"/>
    <lineage>
        <taxon>Bacteria</taxon>
        <taxon>Bacillati</taxon>
        <taxon>Bacillota</taxon>
        <taxon>Bacilli</taxon>
        <taxon>Lactobacillales</taxon>
        <taxon>Lactobacillaceae</taxon>
        <taxon>Lactiplantibacillus</taxon>
    </lineage>
</organism>
<dbReference type="AlphaFoldDB" id="A0A3R8LIV9"/>
<protein>
    <submittedName>
        <fullName evidence="4">Zinc-ribbon domain-containing protein</fullName>
    </submittedName>
</protein>
<evidence type="ECO:0000313" key="4">
    <source>
        <dbReference type="EMBL" id="RRK09684.1"/>
    </source>
</evidence>
<feature type="domain" description="Zinc-ribbon" evidence="3">
    <location>
        <begin position="26"/>
        <end position="48"/>
    </location>
</feature>
<evidence type="ECO:0000259" key="3">
    <source>
        <dbReference type="Pfam" id="PF13240"/>
    </source>
</evidence>
<evidence type="ECO:0000256" key="2">
    <source>
        <dbReference type="SAM" id="Phobius"/>
    </source>
</evidence>
<accession>A0A3R8LIV9</accession>
<dbReference type="Pfam" id="PF13240">
    <property type="entry name" value="Zn_Ribbon_1"/>
    <property type="match status" value="1"/>
</dbReference>
<proteinExistence type="predicted"/>
<dbReference type="EMBL" id="QWZQ01000043">
    <property type="protein sequence ID" value="RRK09684.1"/>
    <property type="molecule type" value="Genomic_DNA"/>
</dbReference>
<reference evidence="4 5" key="1">
    <citation type="submission" date="2018-08" db="EMBL/GenBank/DDBJ databases">
        <title>Genome Lactobacillus garii FI11369.</title>
        <authorList>
            <person name="Diaz M."/>
            <person name="Narbad A."/>
        </authorList>
    </citation>
    <scope>NUCLEOTIDE SEQUENCE [LARGE SCALE GENOMIC DNA]</scope>
    <source>
        <strain evidence="4 5">FI11369</strain>
    </source>
</reference>
<feature type="transmembrane region" description="Helical" evidence="2">
    <location>
        <begin position="267"/>
        <end position="295"/>
    </location>
</feature>
<keyword evidence="2" id="KW-1133">Transmembrane helix</keyword>
<feature type="transmembrane region" description="Helical" evidence="2">
    <location>
        <begin position="229"/>
        <end position="255"/>
    </location>
</feature>
<keyword evidence="2" id="KW-0472">Membrane</keyword>
<dbReference type="Proteomes" id="UP000283633">
    <property type="component" value="Unassembled WGS sequence"/>
</dbReference>
<sequence length="299" mass="31954">MIKLFQGNDTGVDLLGRGRNMKNAKFCPHCGAELEAGVKFCSKCGYQLTDTVTNQASATQPAADANETKQPQATQTTTSEHKAGDFSARLDAMVNWVTNNWATAIIIIVGLLLFTLITRAMFYNVWLGLVALVAVLLWLYSSAWTNGSGATAFEQKLRHVTQSTVDSVNQTVDAHQANKMMKSTETKSQMDSDTQAQAGATQTSQAAGGNTVYIQQSAQKSNGLGTAGFVLALIGLFTSVIPFVDWVIWFLGALFSFIGLFRQPRGLAIAGFIISFIGVIIILTIATAIAGLLGIGGML</sequence>
<keyword evidence="2" id="KW-0812">Transmembrane</keyword>
<feature type="transmembrane region" description="Helical" evidence="2">
    <location>
        <begin position="96"/>
        <end position="114"/>
    </location>
</feature>
<feature type="region of interest" description="Disordered" evidence="1">
    <location>
        <begin position="57"/>
        <end position="81"/>
    </location>
</feature>
<evidence type="ECO:0000256" key="1">
    <source>
        <dbReference type="SAM" id="MobiDB-lite"/>
    </source>
</evidence>
<feature type="transmembrane region" description="Helical" evidence="2">
    <location>
        <begin position="121"/>
        <end position="140"/>
    </location>
</feature>
<dbReference type="InterPro" id="IPR026870">
    <property type="entry name" value="Zinc_ribbon_dom"/>
</dbReference>
<feature type="compositionally biased region" description="Polar residues" evidence="1">
    <location>
        <begin position="68"/>
        <end position="78"/>
    </location>
</feature>
<gene>
    <name evidence="4" type="ORF">D1831_11310</name>
</gene>